<dbReference type="GeneID" id="5889176"/>
<evidence type="ECO:0000256" key="2">
    <source>
        <dbReference type="ARBA" id="ARBA00023015"/>
    </source>
</evidence>
<evidence type="ECO:0000259" key="8">
    <source>
        <dbReference type="PROSITE" id="PS50217"/>
    </source>
</evidence>
<dbReference type="SUPFAM" id="SSF57959">
    <property type="entry name" value="Leucine zipper domain"/>
    <property type="match status" value="1"/>
</dbReference>
<dbReference type="GO" id="GO:0000981">
    <property type="term" value="F:DNA-binding transcription factor activity, RNA polymerase II-specific"/>
    <property type="evidence" value="ECO:0000318"/>
    <property type="project" value="GO_Central"/>
</dbReference>
<proteinExistence type="predicted"/>
<dbReference type="PANTHER" id="PTHR11988:SF27">
    <property type="entry name" value="GH27708P"/>
    <property type="match status" value="1"/>
</dbReference>
<dbReference type="GO" id="GO:0006357">
    <property type="term" value="P:regulation of transcription by RNA polymerase II"/>
    <property type="evidence" value="ECO:0000318"/>
    <property type="project" value="GO_Central"/>
</dbReference>
<reference evidence="9 10" key="1">
    <citation type="journal article" date="2008" name="Nature">
        <title>The genome of the choanoflagellate Monosiga brevicollis and the origin of metazoans.</title>
        <authorList>
            <consortium name="JGI Sequencing"/>
            <person name="King N."/>
            <person name="Westbrook M.J."/>
            <person name="Young S.L."/>
            <person name="Kuo A."/>
            <person name="Abedin M."/>
            <person name="Chapman J."/>
            <person name="Fairclough S."/>
            <person name="Hellsten U."/>
            <person name="Isogai Y."/>
            <person name="Letunic I."/>
            <person name="Marr M."/>
            <person name="Pincus D."/>
            <person name="Putnam N."/>
            <person name="Rokas A."/>
            <person name="Wright K.J."/>
            <person name="Zuzow R."/>
            <person name="Dirks W."/>
            <person name="Good M."/>
            <person name="Goodstein D."/>
            <person name="Lemons D."/>
            <person name="Li W."/>
            <person name="Lyons J.B."/>
            <person name="Morris A."/>
            <person name="Nichols S."/>
            <person name="Richter D.J."/>
            <person name="Salamov A."/>
            <person name="Bork P."/>
            <person name="Lim W.A."/>
            <person name="Manning G."/>
            <person name="Miller W.T."/>
            <person name="McGinnis W."/>
            <person name="Shapiro H."/>
            <person name="Tjian R."/>
            <person name="Grigoriev I.V."/>
            <person name="Rokhsar D."/>
        </authorList>
    </citation>
    <scope>NUCLEOTIDE SEQUENCE [LARGE SCALE GENOMIC DNA]</scope>
    <source>
        <strain evidence="10">MX1 / ATCC 50154</strain>
    </source>
</reference>
<dbReference type="RefSeq" id="XP_001743762.1">
    <property type="nucleotide sequence ID" value="XM_001743710.1"/>
</dbReference>
<dbReference type="InterPro" id="IPR040223">
    <property type="entry name" value="PAR_bZIP"/>
</dbReference>
<dbReference type="GO" id="GO:0005634">
    <property type="term" value="C:nucleus"/>
    <property type="evidence" value="ECO:0000318"/>
    <property type="project" value="GO_Central"/>
</dbReference>
<keyword evidence="5" id="KW-0539">Nucleus</keyword>
<dbReference type="IntAct" id="A9UU10">
    <property type="interactions" value="1"/>
</dbReference>
<accession>A9UU10</accession>
<keyword evidence="6" id="KW-0175">Coiled coil</keyword>
<dbReference type="EMBL" id="CH991545">
    <property type="protein sequence ID" value="EDQ91340.1"/>
    <property type="molecule type" value="Genomic_DNA"/>
</dbReference>
<evidence type="ECO:0000256" key="6">
    <source>
        <dbReference type="SAM" id="Coils"/>
    </source>
</evidence>
<dbReference type="PANTHER" id="PTHR11988">
    <property type="entry name" value="THYROTROPH EMBRYONIC FACTOR RELATED"/>
    <property type="match status" value="1"/>
</dbReference>
<dbReference type="KEGG" id="mbr:MONBRDRAFT_31571"/>
<dbReference type="Pfam" id="PF07716">
    <property type="entry name" value="bZIP_2"/>
    <property type="match status" value="1"/>
</dbReference>
<dbReference type="InterPro" id="IPR004827">
    <property type="entry name" value="bZIP"/>
</dbReference>
<gene>
    <name evidence="9" type="ORF">MONBRDRAFT_31571</name>
</gene>
<organism evidence="9 10">
    <name type="scientific">Monosiga brevicollis</name>
    <name type="common">Choanoflagellate</name>
    <dbReference type="NCBI Taxonomy" id="81824"/>
    <lineage>
        <taxon>Eukaryota</taxon>
        <taxon>Choanoflagellata</taxon>
        <taxon>Craspedida</taxon>
        <taxon>Salpingoecidae</taxon>
        <taxon>Monosiga</taxon>
    </lineage>
</organism>
<dbReference type="InParanoid" id="A9UU10"/>
<comment type="subcellular location">
    <subcellularLocation>
        <location evidence="1">Nucleus</location>
    </subcellularLocation>
</comment>
<feature type="domain" description="BZIP" evidence="8">
    <location>
        <begin position="243"/>
        <end position="306"/>
    </location>
</feature>
<sequence length="338" mass="36618">MDMGFADLDLDMDLDMHMDVDALLGIAPAMPKDGSSKVAAADDYGLTQALQASVAADTAPAALPMPEEVNLQALCKDLGLGNEQLPQLTLEGADAEADLKGFEELQNLNFEDLDFALPRSLSVNVLSAPASELVHNEGHLDAVAPAVDNAHCHEAFRPVTATAAAAAAAAKSLQTKKAPSTKVKRQAASTSASAGTQDKDANRGSPAKKAKLSKAAKEPKEVNQRGQPRKRRPKVAVAEHLKDEAYLAYRELNNERARRCREKKREEKRQASRRLQTLDAENERLKDEMHRLQDALKDLVQAMQARVAQAYAEEEVPEDMQASVQRVANTTSALCASY</sequence>
<dbReference type="InterPro" id="IPR046347">
    <property type="entry name" value="bZIP_sf"/>
</dbReference>
<feature type="coiled-coil region" evidence="6">
    <location>
        <begin position="249"/>
        <end position="302"/>
    </location>
</feature>
<name>A9UU10_MONBE</name>
<evidence type="ECO:0000256" key="4">
    <source>
        <dbReference type="ARBA" id="ARBA00023163"/>
    </source>
</evidence>
<keyword evidence="2" id="KW-0805">Transcription regulation</keyword>
<protein>
    <recommendedName>
        <fullName evidence="8">BZIP domain-containing protein</fullName>
    </recommendedName>
</protein>
<evidence type="ECO:0000313" key="9">
    <source>
        <dbReference type="EMBL" id="EDQ91340.1"/>
    </source>
</evidence>
<feature type="region of interest" description="Disordered" evidence="7">
    <location>
        <begin position="172"/>
        <end position="239"/>
    </location>
</feature>
<evidence type="ECO:0000256" key="3">
    <source>
        <dbReference type="ARBA" id="ARBA00023125"/>
    </source>
</evidence>
<dbReference type="AlphaFoldDB" id="A9UU10"/>
<dbReference type="GO" id="GO:0000978">
    <property type="term" value="F:RNA polymerase II cis-regulatory region sequence-specific DNA binding"/>
    <property type="evidence" value="ECO:0000318"/>
    <property type="project" value="GO_Central"/>
</dbReference>
<evidence type="ECO:0000256" key="1">
    <source>
        <dbReference type="ARBA" id="ARBA00004123"/>
    </source>
</evidence>
<evidence type="ECO:0000256" key="7">
    <source>
        <dbReference type="SAM" id="MobiDB-lite"/>
    </source>
</evidence>
<keyword evidence="4" id="KW-0804">Transcription</keyword>
<keyword evidence="10" id="KW-1185">Reference proteome</keyword>
<dbReference type="Proteomes" id="UP000001357">
    <property type="component" value="Unassembled WGS sequence"/>
</dbReference>
<evidence type="ECO:0000256" key="5">
    <source>
        <dbReference type="ARBA" id="ARBA00023242"/>
    </source>
</evidence>
<evidence type="ECO:0000313" key="10">
    <source>
        <dbReference type="Proteomes" id="UP000001357"/>
    </source>
</evidence>
<dbReference type="PROSITE" id="PS50217">
    <property type="entry name" value="BZIP"/>
    <property type="match status" value="1"/>
</dbReference>
<keyword evidence="3" id="KW-0238">DNA-binding</keyword>
<dbReference type="Gene3D" id="1.20.5.170">
    <property type="match status" value="1"/>
</dbReference>